<evidence type="ECO:0000313" key="3">
    <source>
        <dbReference type="Proteomes" id="UP000078541"/>
    </source>
</evidence>
<keyword evidence="1" id="KW-0732">Signal</keyword>
<organism evidence="2 3">
    <name type="scientific">Trachymyrmex septentrionalis</name>
    <dbReference type="NCBI Taxonomy" id="34720"/>
    <lineage>
        <taxon>Eukaryota</taxon>
        <taxon>Metazoa</taxon>
        <taxon>Ecdysozoa</taxon>
        <taxon>Arthropoda</taxon>
        <taxon>Hexapoda</taxon>
        <taxon>Insecta</taxon>
        <taxon>Pterygota</taxon>
        <taxon>Neoptera</taxon>
        <taxon>Endopterygota</taxon>
        <taxon>Hymenoptera</taxon>
        <taxon>Apocrita</taxon>
        <taxon>Aculeata</taxon>
        <taxon>Formicoidea</taxon>
        <taxon>Formicidae</taxon>
        <taxon>Myrmicinae</taxon>
        <taxon>Trachymyrmex</taxon>
    </lineage>
</organism>
<accession>A0A151JTY4</accession>
<name>A0A151JTY4_9HYME</name>
<protein>
    <submittedName>
        <fullName evidence="2">Uncharacterized protein</fullName>
    </submittedName>
</protein>
<feature type="non-terminal residue" evidence="2">
    <location>
        <position position="1"/>
    </location>
</feature>
<reference evidence="2 3" key="1">
    <citation type="submission" date="2016-03" db="EMBL/GenBank/DDBJ databases">
        <title>Trachymyrmex septentrionalis WGS genome.</title>
        <authorList>
            <person name="Nygaard S."/>
            <person name="Hu H."/>
            <person name="Boomsma J."/>
            <person name="Zhang G."/>
        </authorList>
    </citation>
    <scope>NUCLEOTIDE SEQUENCE [LARGE SCALE GENOMIC DNA]</scope>
    <source>
        <strain evidence="2">Tsep2-gDNA-1</strain>
        <tissue evidence="2">Whole body</tissue>
    </source>
</reference>
<feature type="signal peptide" evidence="1">
    <location>
        <begin position="1"/>
        <end position="18"/>
    </location>
</feature>
<keyword evidence="3" id="KW-1185">Reference proteome</keyword>
<dbReference type="Proteomes" id="UP000078541">
    <property type="component" value="Unassembled WGS sequence"/>
</dbReference>
<dbReference type="AlphaFoldDB" id="A0A151JTY4"/>
<sequence length="163" mass="18155">HIHPIATLALLILSLMCSFSPPHLVITYPKYLYSFTSSILSLPHHQNLSFSLPPLFLKTITFDFPTLNSNFFSAKYFFTPLIISLRPSSSSAINTISSAYSIVHTFSFPTLTPPFLFFNSSSISAMYILKSVGLIGQPCLTPFSTQNFFDIFCPTLTTHQVSS</sequence>
<dbReference type="EMBL" id="KQ981814">
    <property type="protein sequence ID" value="KYN35374.1"/>
    <property type="molecule type" value="Genomic_DNA"/>
</dbReference>
<feature type="chain" id="PRO_5007582954" evidence="1">
    <location>
        <begin position="19"/>
        <end position="163"/>
    </location>
</feature>
<gene>
    <name evidence="2" type="ORF">ALC56_10289</name>
</gene>
<evidence type="ECO:0000256" key="1">
    <source>
        <dbReference type="SAM" id="SignalP"/>
    </source>
</evidence>
<evidence type="ECO:0000313" key="2">
    <source>
        <dbReference type="EMBL" id="KYN35374.1"/>
    </source>
</evidence>
<proteinExistence type="predicted"/>